<keyword evidence="2" id="KW-1185">Reference proteome</keyword>
<dbReference type="EMBL" id="CP016033">
    <property type="protein sequence ID" value="ANK14194.1"/>
    <property type="molecule type" value="Genomic_DNA"/>
</dbReference>
<organism evidence="1 2">
    <name type="scientific">Erythrobacter neustonensis</name>
    <dbReference type="NCBI Taxonomy" id="1112"/>
    <lineage>
        <taxon>Bacteria</taxon>
        <taxon>Pseudomonadati</taxon>
        <taxon>Pseudomonadota</taxon>
        <taxon>Alphaproteobacteria</taxon>
        <taxon>Sphingomonadales</taxon>
        <taxon>Erythrobacteraceae</taxon>
        <taxon>Erythrobacter/Porphyrobacter group</taxon>
        <taxon>Erythrobacter</taxon>
    </lineage>
</organism>
<sequence>MAQGTAPAVGESADGATIADLQRQIDELKALVGALQAQRAAPAAPAPAPALAVSQTPAAAPSPAPLAGPAADAPVTAAQLAAAPAPAKPKAWYEKLRLRGYTQMRFNQIVSGDADAPAGISRLRTIGDGDVRPGNNFSFRRMRLVLQGDINEHVSLYFQPDFAAAVSNQSAGERREGSVSLRDMYADVFPFDDKSFRVRLGQSKVPYGWENMQSSSNRLALDRTDAINSAASGERDLGIVAYYTPARVQAIWKRLEDDGQKLFGNYGAFGFGAFNGQGLNRTEGNDGVMLVGLATWPFELGGIGLDGQVFEIGGSVMHNRIRPEVRTGGLSAASFKDERVNVHAILYPQPIGVQAEWNWGTGPEFVPATGQIEERPLNGGYVQVMGKIDESPLGTIYPFARWQYYRGGFKAAINSPRLETEELELGLEMQIDKALEITATYGFAKRKEADERRTGQAEGQILRLQAQWNY</sequence>
<protein>
    <submittedName>
        <fullName evidence="1">Porin</fullName>
    </submittedName>
</protein>
<dbReference type="KEGG" id="pns:A9D12_07810"/>
<dbReference type="AlphaFoldDB" id="A0A192D8V2"/>
<dbReference type="SUPFAM" id="SSF56935">
    <property type="entry name" value="Porins"/>
    <property type="match status" value="1"/>
</dbReference>
<evidence type="ECO:0000313" key="1">
    <source>
        <dbReference type="EMBL" id="ANK14194.1"/>
    </source>
</evidence>
<dbReference type="InterPro" id="IPR023614">
    <property type="entry name" value="Porin_dom_sf"/>
</dbReference>
<reference evidence="1 2" key="1">
    <citation type="submission" date="2016-05" db="EMBL/GenBank/DDBJ databases">
        <title>Compelete Genome Sequence of Bacteriochlorophyll-Synthesizing Bacterium Porphyrobacter neustonensis DSM 9434.</title>
        <authorList>
            <person name="Shi X.-L."/>
            <person name="Wu Y.-H."/>
            <person name="Cheng H."/>
            <person name="Xu L."/>
            <person name="Zhang X.-Q."/>
            <person name="Wang C.-S."/>
            <person name="Xu X.-W."/>
        </authorList>
    </citation>
    <scope>NUCLEOTIDE SEQUENCE [LARGE SCALE GENOMIC DNA]</scope>
    <source>
        <strain evidence="1 2">DSM 9434</strain>
    </source>
</reference>
<proteinExistence type="predicted"/>
<dbReference type="Gene3D" id="2.40.160.10">
    <property type="entry name" value="Porin"/>
    <property type="match status" value="1"/>
</dbReference>
<gene>
    <name evidence="1" type="ORF">A9D12_07810</name>
</gene>
<dbReference type="InterPro" id="IPR010870">
    <property type="entry name" value="Porin_O/P"/>
</dbReference>
<name>A0A192D8V2_9SPHN</name>
<dbReference type="STRING" id="1112.A9D12_07810"/>
<accession>A0A192D8V2</accession>
<evidence type="ECO:0000313" key="2">
    <source>
        <dbReference type="Proteomes" id="UP000078263"/>
    </source>
</evidence>
<dbReference type="Proteomes" id="UP000078263">
    <property type="component" value="Chromosome"/>
</dbReference>
<dbReference type="Pfam" id="PF07396">
    <property type="entry name" value="Porin_O_P"/>
    <property type="match status" value="1"/>
</dbReference>